<reference evidence="1 2" key="1">
    <citation type="submission" date="2016-12" db="EMBL/GenBank/DDBJ databases">
        <title>The new phylogeny of genus Mycobacterium.</title>
        <authorList>
            <person name="Tortoli E."/>
            <person name="Trovato A."/>
            <person name="Cirillo D.M."/>
        </authorList>
    </citation>
    <scope>NUCLEOTIDE SEQUENCE [LARGE SCALE GENOMIC DNA]</scope>
    <source>
        <strain evidence="1 2">DSM 44223</strain>
    </source>
</reference>
<proteinExistence type="predicted"/>
<dbReference type="OrthoDB" id="4629415at2"/>
<dbReference type="RefSeq" id="WP_083119475.1">
    <property type="nucleotide sequence ID" value="NZ_JACKUO010000011.1"/>
</dbReference>
<evidence type="ECO:0000313" key="1">
    <source>
        <dbReference type="EMBL" id="ORB53131.1"/>
    </source>
</evidence>
<organism evidence="1 2">
    <name type="scientific">Mycolicibacterium rhodesiae</name>
    <name type="common">Mycobacterium rhodesiae</name>
    <dbReference type="NCBI Taxonomy" id="36814"/>
    <lineage>
        <taxon>Bacteria</taxon>
        <taxon>Bacillati</taxon>
        <taxon>Actinomycetota</taxon>
        <taxon>Actinomycetes</taxon>
        <taxon>Mycobacteriales</taxon>
        <taxon>Mycobacteriaceae</taxon>
        <taxon>Mycolicibacterium</taxon>
    </lineage>
</organism>
<evidence type="ECO:0000313" key="2">
    <source>
        <dbReference type="Proteomes" id="UP000192534"/>
    </source>
</evidence>
<dbReference type="AlphaFoldDB" id="A0A1X0IWZ1"/>
<dbReference type="EMBL" id="MVIH01000005">
    <property type="protein sequence ID" value="ORB53131.1"/>
    <property type="molecule type" value="Genomic_DNA"/>
</dbReference>
<accession>A0A1X0IWZ1</accession>
<gene>
    <name evidence="1" type="ORF">BST42_14120</name>
</gene>
<keyword evidence="2" id="KW-1185">Reference proteome</keyword>
<dbReference type="Proteomes" id="UP000192534">
    <property type="component" value="Unassembled WGS sequence"/>
</dbReference>
<comment type="caution">
    <text evidence="1">The sequence shown here is derived from an EMBL/GenBank/DDBJ whole genome shotgun (WGS) entry which is preliminary data.</text>
</comment>
<sequence>MAGQCFEIDIRFESNRWLVRIPEINDATEATTRDKVELAARECIAARTGIPIGYISVWVRD</sequence>
<name>A0A1X0IWZ1_MYCRH</name>
<protein>
    <submittedName>
        <fullName evidence="1">Long chain fatty acid-CoA synthetase Faa4p</fullName>
    </submittedName>
</protein>